<comment type="caution">
    <text evidence="2">The sequence shown here is derived from an EMBL/GenBank/DDBJ whole genome shotgun (WGS) entry which is preliminary data.</text>
</comment>
<gene>
    <name evidence="2" type="ORF">CYMTET_53315</name>
</gene>
<evidence type="ECO:0000256" key="1">
    <source>
        <dbReference type="SAM" id="Phobius"/>
    </source>
</evidence>
<keyword evidence="1" id="KW-0812">Transmembrane</keyword>
<dbReference type="EMBL" id="LGRX02034979">
    <property type="protein sequence ID" value="KAK3236551.1"/>
    <property type="molecule type" value="Genomic_DNA"/>
</dbReference>
<proteinExistence type="predicted"/>
<name>A0AAE0BHA8_9CHLO</name>
<protein>
    <submittedName>
        <fullName evidence="2">Uncharacterized protein</fullName>
    </submittedName>
</protein>
<accession>A0AAE0BHA8</accession>
<keyword evidence="1" id="KW-0472">Membrane</keyword>
<dbReference type="Proteomes" id="UP001190700">
    <property type="component" value="Unassembled WGS sequence"/>
</dbReference>
<feature type="transmembrane region" description="Helical" evidence="1">
    <location>
        <begin position="149"/>
        <end position="170"/>
    </location>
</feature>
<reference evidence="2 3" key="1">
    <citation type="journal article" date="2015" name="Genome Biol. Evol.">
        <title>Comparative Genomics of a Bacterivorous Green Alga Reveals Evolutionary Causalities and Consequences of Phago-Mixotrophic Mode of Nutrition.</title>
        <authorList>
            <person name="Burns J.A."/>
            <person name="Paasch A."/>
            <person name="Narechania A."/>
            <person name="Kim E."/>
        </authorList>
    </citation>
    <scope>NUCLEOTIDE SEQUENCE [LARGE SCALE GENOMIC DNA]</scope>
    <source>
        <strain evidence="2 3">PLY_AMNH</strain>
    </source>
</reference>
<organism evidence="2 3">
    <name type="scientific">Cymbomonas tetramitiformis</name>
    <dbReference type="NCBI Taxonomy" id="36881"/>
    <lineage>
        <taxon>Eukaryota</taxon>
        <taxon>Viridiplantae</taxon>
        <taxon>Chlorophyta</taxon>
        <taxon>Pyramimonadophyceae</taxon>
        <taxon>Pyramimonadales</taxon>
        <taxon>Pyramimonadaceae</taxon>
        <taxon>Cymbomonas</taxon>
    </lineage>
</organism>
<dbReference type="AlphaFoldDB" id="A0AAE0BHA8"/>
<feature type="transmembrane region" description="Helical" evidence="1">
    <location>
        <begin position="90"/>
        <end position="110"/>
    </location>
</feature>
<evidence type="ECO:0000313" key="3">
    <source>
        <dbReference type="Proteomes" id="UP001190700"/>
    </source>
</evidence>
<evidence type="ECO:0000313" key="2">
    <source>
        <dbReference type="EMBL" id="KAK3236551.1"/>
    </source>
</evidence>
<sequence length="403" mass="45461">MADIIQSGHEVEDFGENVSGPSPGGRIVHEEVHVSSGLSSVSSLSSSFSTLSSFWNSIPHYLVEQQWSEMEFSLLNIRAKKSIPQPRDGVLTVSAFTIYFCLNTFLIQFLSHVGMPFTLLLHWGLFGWQAVKNQMFVPPLSKGFSWWRVVYITGFHIEGVLTWVSFVLYIPRMSEMYEEGIHMLEVVVPLICLGIHKCTIALKVALLSPEERYLLYTCEDIELVNRWHHNLNISTGLGGFRPALLAFCTELHLTAARHRIDLSSTVFDVTPPSNHFSASYDTCRQPIDQPFGNCNPTQKAMAITQHWMEVLFGTQDNPNQSMRWRTRCLLTPGCSVAEKSEDDKVCKWKYLGDWVLPEELQPELLSDAPQECARSKQNFSVAPVPVSSGSLLALIRPELFGHI</sequence>
<keyword evidence="3" id="KW-1185">Reference proteome</keyword>
<keyword evidence="1" id="KW-1133">Transmembrane helix</keyword>